<reference evidence="1 2" key="1">
    <citation type="journal article" date="2021" name="Int. J. Syst. Evol. Microbiol.">
        <title>Amazonocrinis nigriterrae gen. nov., sp. nov., Atlanticothrix silvestris gen. nov., sp. nov. and Dendronalium phyllosphericum gen. nov., sp. nov., nostocacean cyanobacteria from Brazilian environments.</title>
        <authorList>
            <person name="Alvarenga D.O."/>
            <person name="Andreote A.P.D."/>
            <person name="Branco L.H.Z."/>
            <person name="Delbaje E."/>
            <person name="Cruz R.B."/>
            <person name="Varani A.M."/>
            <person name="Fiore M.F."/>
        </authorList>
    </citation>
    <scope>NUCLEOTIDE SEQUENCE [LARGE SCALE GENOMIC DNA]</scope>
    <source>
        <strain evidence="1 2">CENA357</strain>
    </source>
</reference>
<accession>A0A8J7HIT5</accession>
<keyword evidence="2" id="KW-1185">Reference proteome</keyword>
<dbReference type="EMBL" id="JAECZB010000039">
    <property type="protein sequence ID" value="MBH8553669.1"/>
    <property type="molecule type" value="Genomic_DNA"/>
</dbReference>
<sequence length="61" mass="6838">MYREPRFNATRFLLSIKSLHPDSSTTIALQRTDWSLFGYRLGSLAAAEPNRYAPSSIDCGS</sequence>
<comment type="caution">
    <text evidence="1">The sequence shown here is derived from an EMBL/GenBank/DDBJ whole genome shotgun (WGS) entry which is preliminary data.</text>
</comment>
<evidence type="ECO:0000313" key="2">
    <source>
        <dbReference type="Proteomes" id="UP000599391"/>
    </source>
</evidence>
<dbReference type="Proteomes" id="UP000599391">
    <property type="component" value="Unassembled WGS sequence"/>
</dbReference>
<dbReference type="RefSeq" id="WP_214439944.1">
    <property type="nucleotide sequence ID" value="NZ_JAECZB010000039.1"/>
</dbReference>
<gene>
    <name evidence="1" type="ORF">I8751_15075</name>
</gene>
<dbReference type="AlphaFoldDB" id="A0A8J7HIT5"/>
<proteinExistence type="predicted"/>
<evidence type="ECO:0000313" key="1">
    <source>
        <dbReference type="EMBL" id="MBH8553669.1"/>
    </source>
</evidence>
<name>A0A8J7HIT5_9CYAN</name>
<organism evidence="1 2">
    <name type="scientific">Atlanticothrix silvestris CENA357</name>
    <dbReference type="NCBI Taxonomy" id="1725252"/>
    <lineage>
        <taxon>Bacteria</taxon>
        <taxon>Bacillati</taxon>
        <taxon>Cyanobacteriota</taxon>
        <taxon>Cyanophyceae</taxon>
        <taxon>Nostocales</taxon>
        <taxon>Nodulariaceae</taxon>
        <taxon>Atlanticothrix</taxon>
        <taxon>Atlanticothrix silvestris</taxon>
    </lineage>
</organism>
<protein>
    <submittedName>
        <fullName evidence="1">Uncharacterized protein</fullName>
    </submittedName>
</protein>